<dbReference type="Pfam" id="PF00571">
    <property type="entry name" value="CBS"/>
    <property type="match status" value="1"/>
</dbReference>
<keyword evidence="1" id="KW-0677">Repeat</keyword>
<evidence type="ECO:0000256" key="2">
    <source>
        <dbReference type="ARBA" id="ARBA00023122"/>
    </source>
</evidence>
<feature type="compositionally biased region" description="Low complexity" evidence="4">
    <location>
        <begin position="312"/>
        <end position="323"/>
    </location>
</feature>
<dbReference type="Proteomes" id="UP000032180">
    <property type="component" value="Chromosome 10"/>
</dbReference>
<protein>
    <recommendedName>
        <fullName evidence="5">CBS domain-containing protein</fullName>
    </recommendedName>
</protein>
<dbReference type="PANTHER" id="PTHR13780:SF128">
    <property type="entry name" value="CBS DOMAIN-CONTAINING PROTEIN"/>
    <property type="match status" value="1"/>
</dbReference>
<evidence type="ECO:0000256" key="4">
    <source>
        <dbReference type="SAM" id="MobiDB-lite"/>
    </source>
</evidence>
<dbReference type="InterPro" id="IPR046342">
    <property type="entry name" value="CBS_dom_sf"/>
</dbReference>
<dbReference type="GO" id="GO:0005634">
    <property type="term" value="C:nucleus"/>
    <property type="evidence" value="ECO:0007669"/>
    <property type="project" value="TreeGrafter"/>
</dbReference>
<dbReference type="SUPFAM" id="SSF54631">
    <property type="entry name" value="CBS-domain pair"/>
    <property type="match status" value="1"/>
</dbReference>
<evidence type="ECO:0000256" key="1">
    <source>
        <dbReference type="ARBA" id="ARBA00022737"/>
    </source>
</evidence>
<dbReference type="InterPro" id="IPR050511">
    <property type="entry name" value="AMPK_gamma/SDS23_families"/>
</dbReference>
<dbReference type="PANTHER" id="PTHR13780">
    <property type="entry name" value="AMP-ACTIVATED PROTEIN KINASE, GAMMA REGULATORY SUBUNIT"/>
    <property type="match status" value="1"/>
</dbReference>
<dbReference type="eggNOG" id="KOG1764">
    <property type="taxonomic scope" value="Eukaryota"/>
</dbReference>
<dbReference type="InterPro" id="IPR000644">
    <property type="entry name" value="CBS_dom"/>
</dbReference>
<dbReference type="EnsemblPlants" id="LPERR10G11040.1">
    <property type="protein sequence ID" value="LPERR10G11040.1"/>
    <property type="gene ID" value="LPERR10G11040"/>
</dbReference>
<proteinExistence type="predicted"/>
<keyword evidence="7" id="KW-1185">Reference proteome</keyword>
<dbReference type="PROSITE" id="PS51371">
    <property type="entry name" value="CBS"/>
    <property type="match status" value="1"/>
</dbReference>
<sequence length="406" mass="41283">MAVSLLANEVSDLCIGKPAVRSLPLSAAAGDLAAALRRGPPQGGAAASSVAVVAGPPSARAVAGRLGLADVLCFLCAAPGALAHPAAALSTPVSSLLPKDGAGEARRVDPRASVLDALDAVLSGAQVLAVPLRSGGRKKQLAGGGGGVGVAGGDFCWLTQEDLVRYFLNSISIFSHVAGRSVSSLGLIRGAADADADACGLLTVRPHEAAMSAVPLLRRAIATETAVAVVDDDGHLVGELSPALLASCHDEAAAATAAAAVATLSVADLMSYIDYCGGSPPEHIVRAIKAGLKSKGLDAMLELVENETASSFSFSSSSSSASSSDDEAHGRAAQRLRRRPSSGSYGRRSTEEPVVCSPASSLVAVMMQALAHRASYLWVLDEDDDCRLAGIVTFADVLRVFREQLQ</sequence>
<keyword evidence="2 3" id="KW-0129">CBS domain</keyword>
<reference evidence="6 7" key="1">
    <citation type="submission" date="2012-08" db="EMBL/GenBank/DDBJ databases">
        <title>Oryza genome evolution.</title>
        <authorList>
            <person name="Wing R.A."/>
        </authorList>
    </citation>
    <scope>NUCLEOTIDE SEQUENCE</scope>
</reference>
<evidence type="ECO:0000313" key="6">
    <source>
        <dbReference type="EnsemblPlants" id="LPERR10G11040.1"/>
    </source>
</evidence>
<dbReference type="Gramene" id="LPERR10G11040.1">
    <property type="protein sequence ID" value="LPERR10G11040.1"/>
    <property type="gene ID" value="LPERR10G11040"/>
</dbReference>
<name>A0A0D9XL51_9ORYZ</name>
<dbReference type="STRING" id="77586.A0A0D9XL51"/>
<reference evidence="6" key="3">
    <citation type="submission" date="2015-04" db="UniProtKB">
        <authorList>
            <consortium name="EnsemblPlants"/>
        </authorList>
    </citation>
    <scope>IDENTIFICATION</scope>
</reference>
<accession>A0A0D9XL51</accession>
<organism evidence="6 7">
    <name type="scientific">Leersia perrieri</name>
    <dbReference type="NCBI Taxonomy" id="77586"/>
    <lineage>
        <taxon>Eukaryota</taxon>
        <taxon>Viridiplantae</taxon>
        <taxon>Streptophyta</taxon>
        <taxon>Embryophyta</taxon>
        <taxon>Tracheophyta</taxon>
        <taxon>Spermatophyta</taxon>
        <taxon>Magnoliopsida</taxon>
        <taxon>Liliopsida</taxon>
        <taxon>Poales</taxon>
        <taxon>Poaceae</taxon>
        <taxon>BOP clade</taxon>
        <taxon>Oryzoideae</taxon>
        <taxon>Oryzeae</taxon>
        <taxon>Oryzinae</taxon>
        <taxon>Leersia</taxon>
    </lineage>
</organism>
<dbReference type="HOGENOM" id="CLU_056468_0_0_1"/>
<evidence type="ECO:0000313" key="7">
    <source>
        <dbReference type="Proteomes" id="UP000032180"/>
    </source>
</evidence>
<reference evidence="7" key="2">
    <citation type="submission" date="2013-12" db="EMBL/GenBank/DDBJ databases">
        <authorList>
            <person name="Yu Y."/>
            <person name="Lee S."/>
            <person name="de Baynast K."/>
            <person name="Wissotski M."/>
            <person name="Liu L."/>
            <person name="Talag J."/>
            <person name="Goicoechea J."/>
            <person name="Angelova A."/>
            <person name="Jetty R."/>
            <person name="Kudrna D."/>
            <person name="Golser W."/>
            <person name="Rivera L."/>
            <person name="Zhang J."/>
            <person name="Wing R."/>
        </authorList>
    </citation>
    <scope>NUCLEOTIDE SEQUENCE</scope>
</reference>
<evidence type="ECO:0000259" key="5">
    <source>
        <dbReference type="PROSITE" id="PS51371"/>
    </source>
</evidence>
<dbReference type="GO" id="GO:0005737">
    <property type="term" value="C:cytoplasm"/>
    <property type="evidence" value="ECO:0007669"/>
    <property type="project" value="TreeGrafter"/>
</dbReference>
<feature type="domain" description="CBS" evidence="5">
    <location>
        <begin position="349"/>
        <end position="406"/>
    </location>
</feature>
<dbReference type="Gene3D" id="3.10.580.10">
    <property type="entry name" value="CBS-domain"/>
    <property type="match status" value="1"/>
</dbReference>
<dbReference type="AlphaFoldDB" id="A0A0D9XL51"/>
<feature type="region of interest" description="Disordered" evidence="4">
    <location>
        <begin position="312"/>
        <end position="352"/>
    </location>
</feature>
<evidence type="ECO:0000256" key="3">
    <source>
        <dbReference type="PROSITE-ProRule" id="PRU00703"/>
    </source>
</evidence>